<proteinExistence type="predicted"/>
<evidence type="ECO:0000313" key="1">
    <source>
        <dbReference type="EMBL" id="CAB0004609.1"/>
    </source>
</evidence>
<dbReference type="Proteomes" id="UP000479000">
    <property type="component" value="Unassembled WGS sequence"/>
</dbReference>
<dbReference type="AlphaFoldDB" id="A0A6H5GSU1"/>
<protein>
    <submittedName>
        <fullName evidence="1">Uncharacterized protein</fullName>
    </submittedName>
</protein>
<gene>
    <name evidence="1" type="ORF">NTEN_LOCUS10086</name>
</gene>
<keyword evidence="2" id="KW-1185">Reference proteome</keyword>
<accession>A0A6H5GSU1</accession>
<organism evidence="1 2">
    <name type="scientific">Nesidiocoris tenuis</name>
    <dbReference type="NCBI Taxonomy" id="355587"/>
    <lineage>
        <taxon>Eukaryota</taxon>
        <taxon>Metazoa</taxon>
        <taxon>Ecdysozoa</taxon>
        <taxon>Arthropoda</taxon>
        <taxon>Hexapoda</taxon>
        <taxon>Insecta</taxon>
        <taxon>Pterygota</taxon>
        <taxon>Neoptera</taxon>
        <taxon>Paraneoptera</taxon>
        <taxon>Hemiptera</taxon>
        <taxon>Heteroptera</taxon>
        <taxon>Panheteroptera</taxon>
        <taxon>Cimicomorpha</taxon>
        <taxon>Miridae</taxon>
        <taxon>Dicyphina</taxon>
        <taxon>Nesidiocoris</taxon>
    </lineage>
</organism>
<evidence type="ECO:0000313" key="2">
    <source>
        <dbReference type="Proteomes" id="UP000479000"/>
    </source>
</evidence>
<sequence>HKTGAWRLERVRRFPHEKSHAREETRGHCQRYYQREAHEKAFARSHRHVGFEGRVHREGVHRGETSRTHQVEFKWPVLPSHRQNMSRSLSVAWRLRSMTQTMSNISNTMTKATSVYMALRYCKQKFLKCFSNKTCVSTCTLRPRRNHVVGDTDGSCRMSHKCHAPRISSERFNILPHPYKGKVLIKKSNVPSGLLVFQA</sequence>
<dbReference type="EMBL" id="CADCXU010015117">
    <property type="protein sequence ID" value="CAB0004609.1"/>
    <property type="molecule type" value="Genomic_DNA"/>
</dbReference>
<feature type="non-terminal residue" evidence="1">
    <location>
        <position position="1"/>
    </location>
</feature>
<name>A0A6H5GSU1_9HEMI</name>
<reference evidence="1 2" key="1">
    <citation type="submission" date="2020-02" db="EMBL/GenBank/DDBJ databases">
        <authorList>
            <person name="Ferguson B K."/>
        </authorList>
    </citation>
    <scope>NUCLEOTIDE SEQUENCE [LARGE SCALE GENOMIC DNA]</scope>
</reference>